<dbReference type="SUPFAM" id="SSF46689">
    <property type="entry name" value="Homeodomain-like"/>
    <property type="match status" value="1"/>
</dbReference>
<gene>
    <name evidence="6" type="ORF">SSQG_00313</name>
</gene>
<dbReference type="EMBL" id="GG657757">
    <property type="protein sequence ID" value="EFL29795.1"/>
    <property type="molecule type" value="Genomic_DNA"/>
</dbReference>
<evidence type="ECO:0000256" key="2">
    <source>
        <dbReference type="ARBA" id="ARBA00023125"/>
    </source>
</evidence>
<dbReference type="Gene3D" id="1.10.10.60">
    <property type="entry name" value="Homeodomain-like"/>
    <property type="match status" value="1"/>
</dbReference>
<feature type="DNA-binding region" description="H-T-H motif" evidence="4">
    <location>
        <begin position="62"/>
        <end position="81"/>
    </location>
</feature>
<keyword evidence="3" id="KW-0804">Transcription</keyword>
<dbReference type="AlphaFoldDB" id="D9X642"/>
<name>D9X642_STRVT</name>
<proteinExistence type="predicted"/>
<evidence type="ECO:0000256" key="3">
    <source>
        <dbReference type="ARBA" id="ARBA00023163"/>
    </source>
</evidence>
<dbReference type="Gene3D" id="1.10.357.10">
    <property type="entry name" value="Tetracycline Repressor, domain 2"/>
    <property type="match status" value="1"/>
</dbReference>
<dbReference type="InterPro" id="IPR009057">
    <property type="entry name" value="Homeodomain-like_sf"/>
</dbReference>
<dbReference type="eggNOG" id="COG1309">
    <property type="taxonomic scope" value="Bacteria"/>
</dbReference>
<dbReference type="GO" id="GO:0045892">
    <property type="term" value="P:negative regulation of DNA-templated transcription"/>
    <property type="evidence" value="ECO:0007669"/>
    <property type="project" value="InterPro"/>
</dbReference>
<dbReference type="Pfam" id="PF02909">
    <property type="entry name" value="TetR_C_1"/>
    <property type="match status" value="1"/>
</dbReference>
<evidence type="ECO:0000256" key="1">
    <source>
        <dbReference type="ARBA" id="ARBA00023015"/>
    </source>
</evidence>
<protein>
    <submittedName>
        <fullName evidence="6">TetR-family transcriptional regulator</fullName>
    </submittedName>
</protein>
<evidence type="ECO:0000256" key="4">
    <source>
        <dbReference type="PROSITE-ProRule" id="PRU00335"/>
    </source>
</evidence>
<dbReference type="PROSITE" id="PS50977">
    <property type="entry name" value="HTH_TETR_2"/>
    <property type="match status" value="1"/>
</dbReference>
<organism evidence="6 7">
    <name type="scientific">Streptomyces viridochromogenes (strain DSM 40736 / JCM 4977 / BCRC 1201 / Tue 494)</name>
    <dbReference type="NCBI Taxonomy" id="591159"/>
    <lineage>
        <taxon>Bacteria</taxon>
        <taxon>Bacillati</taxon>
        <taxon>Actinomycetota</taxon>
        <taxon>Actinomycetes</taxon>
        <taxon>Kitasatosporales</taxon>
        <taxon>Streptomycetaceae</taxon>
        <taxon>Streptomyces</taxon>
    </lineage>
</organism>
<evidence type="ECO:0000313" key="7">
    <source>
        <dbReference type="Proteomes" id="UP000004184"/>
    </source>
</evidence>
<evidence type="ECO:0000259" key="5">
    <source>
        <dbReference type="PROSITE" id="PS50977"/>
    </source>
</evidence>
<keyword evidence="2 4" id="KW-0238">DNA-binding</keyword>
<dbReference type="InterPro" id="IPR004111">
    <property type="entry name" value="Repressor_TetR_C"/>
</dbReference>
<accession>D9X642</accession>
<dbReference type="InterPro" id="IPR001647">
    <property type="entry name" value="HTH_TetR"/>
</dbReference>
<dbReference type="SUPFAM" id="SSF48498">
    <property type="entry name" value="Tetracyclin repressor-like, C-terminal domain"/>
    <property type="match status" value="1"/>
</dbReference>
<dbReference type="InterPro" id="IPR036271">
    <property type="entry name" value="Tet_transcr_reg_TetR-rel_C_sf"/>
</dbReference>
<reference evidence="7" key="1">
    <citation type="submission" date="2009-02" db="EMBL/GenBank/DDBJ databases">
        <title>Annotation of Streptomyces viridochromogenes strain DSM 40736.</title>
        <authorList>
            <consortium name="The Broad Institute Genome Sequencing Platform"/>
            <consortium name="Broad Institute Microbial Sequencing Center"/>
            <person name="Fischbach M."/>
            <person name="Godfrey P."/>
            <person name="Ward D."/>
            <person name="Young S."/>
            <person name="Zeng Q."/>
            <person name="Koehrsen M."/>
            <person name="Alvarado L."/>
            <person name="Berlin A.M."/>
            <person name="Bochicchio J."/>
            <person name="Borenstein D."/>
            <person name="Chapman S.B."/>
            <person name="Chen Z."/>
            <person name="Engels R."/>
            <person name="Freedman E."/>
            <person name="Gellesch M."/>
            <person name="Goldberg J."/>
            <person name="Griggs A."/>
            <person name="Gujja S."/>
            <person name="Heilman E.R."/>
            <person name="Heiman D.I."/>
            <person name="Hepburn T.A."/>
            <person name="Howarth C."/>
            <person name="Jen D."/>
            <person name="Larson L."/>
            <person name="Lewis B."/>
            <person name="Mehta T."/>
            <person name="Park D."/>
            <person name="Pearson M."/>
            <person name="Richards J."/>
            <person name="Roberts A."/>
            <person name="Saif S."/>
            <person name="Shea T.D."/>
            <person name="Shenoy N."/>
            <person name="Sisk P."/>
            <person name="Stolte C."/>
            <person name="Sykes S.N."/>
            <person name="Thomson T."/>
            <person name="Walk T."/>
            <person name="White J."/>
            <person name="Yandava C."/>
            <person name="Straight P."/>
            <person name="Clardy J."/>
            <person name="Hung D."/>
            <person name="Kolter R."/>
            <person name="Mekalanos J."/>
            <person name="Walker S."/>
            <person name="Walsh C.T."/>
            <person name="Wieland-Brown L.C."/>
            <person name="Haas B."/>
            <person name="Nusbaum C."/>
            <person name="Birren B."/>
        </authorList>
    </citation>
    <scope>NUCLEOTIDE SEQUENCE [LARGE SCALE GENOMIC DNA]</scope>
    <source>
        <strain evidence="7">DSM 40736 / JCM 4977 / BCRC 1201 / Tue 494</strain>
    </source>
</reference>
<keyword evidence="1" id="KW-0805">Transcription regulation</keyword>
<dbReference type="STRING" id="591159.SSQG_00313"/>
<dbReference type="GO" id="GO:0003677">
    <property type="term" value="F:DNA binding"/>
    <property type="evidence" value="ECO:0007669"/>
    <property type="project" value="UniProtKB-UniRule"/>
</dbReference>
<dbReference type="Proteomes" id="UP000004184">
    <property type="component" value="Unassembled WGS sequence"/>
</dbReference>
<feature type="domain" description="HTH tetR-type" evidence="5">
    <location>
        <begin position="39"/>
        <end position="99"/>
    </location>
</feature>
<evidence type="ECO:0000313" key="6">
    <source>
        <dbReference type="EMBL" id="EFL29795.1"/>
    </source>
</evidence>
<dbReference type="HOGENOM" id="CLU_069543_5_1_11"/>
<dbReference type="Pfam" id="PF00440">
    <property type="entry name" value="TetR_N"/>
    <property type="match status" value="1"/>
</dbReference>
<sequence length="252" mass="27244">MCLKVNGVGIRGRRELVVPKPVVPEEKRRRRRPTKSGTVLSEELIVETALRMLREHGSAGLSARRLGLALDADPSTLYRYFRGMDDLTLAIGDALIGQALDGWAPTGEWRADLRAVGLRIHAAYVAHPQAAVLTASRVSGRANELAADEAVLDILRRAGFPLPEAVRVYHAFIDTTLGIAALDAASLALPSVSLHADEEMWRSTYARLPAATHPRIAEAAPLLATRMVTSAYPTALDMLLDSAAARLDGSRE</sequence>
<keyword evidence="7" id="KW-1185">Reference proteome</keyword>